<dbReference type="PANTHER" id="PTHR35394">
    <property type="entry name" value="DUF3176 DOMAIN-CONTAINING PROTEIN"/>
    <property type="match status" value="1"/>
</dbReference>
<feature type="transmembrane region" description="Helical" evidence="2">
    <location>
        <begin position="97"/>
        <end position="130"/>
    </location>
</feature>
<keyword evidence="4" id="KW-1185">Reference proteome</keyword>
<dbReference type="InterPro" id="IPR021514">
    <property type="entry name" value="DUF3176"/>
</dbReference>
<feature type="region of interest" description="Disordered" evidence="1">
    <location>
        <begin position="46"/>
        <end position="86"/>
    </location>
</feature>
<feature type="transmembrane region" description="Helical" evidence="2">
    <location>
        <begin position="624"/>
        <end position="647"/>
    </location>
</feature>
<dbReference type="AlphaFoldDB" id="A0A6A6NWK2"/>
<keyword evidence="2" id="KW-0472">Membrane</keyword>
<protein>
    <submittedName>
        <fullName evidence="3">Uncharacterized protein</fullName>
    </submittedName>
</protein>
<keyword evidence="2" id="KW-0812">Transmembrane</keyword>
<evidence type="ECO:0000313" key="4">
    <source>
        <dbReference type="Proteomes" id="UP000799766"/>
    </source>
</evidence>
<keyword evidence="2" id="KW-1133">Transmembrane helix</keyword>
<proteinExistence type="predicted"/>
<gene>
    <name evidence="3" type="ORF">BDY21DRAFT_56718</name>
</gene>
<dbReference type="Proteomes" id="UP000799766">
    <property type="component" value="Unassembled WGS sequence"/>
</dbReference>
<dbReference type="Pfam" id="PF11374">
    <property type="entry name" value="DUF3176"/>
    <property type="match status" value="1"/>
</dbReference>
<evidence type="ECO:0000256" key="2">
    <source>
        <dbReference type="SAM" id="Phobius"/>
    </source>
</evidence>
<dbReference type="EMBL" id="MU001684">
    <property type="protein sequence ID" value="KAF2456140.1"/>
    <property type="molecule type" value="Genomic_DNA"/>
</dbReference>
<dbReference type="OrthoDB" id="5376804at2759"/>
<name>A0A6A6NWK2_9PEZI</name>
<accession>A0A6A6NWK2</accession>
<feature type="region of interest" description="Disordered" evidence="1">
    <location>
        <begin position="1"/>
        <end position="22"/>
    </location>
</feature>
<evidence type="ECO:0000313" key="3">
    <source>
        <dbReference type="EMBL" id="KAF2456140.1"/>
    </source>
</evidence>
<dbReference type="PANTHER" id="PTHR35394:SF5">
    <property type="entry name" value="DUF3176 DOMAIN-CONTAINING PROTEIN"/>
    <property type="match status" value="1"/>
</dbReference>
<reference evidence="3" key="1">
    <citation type="journal article" date="2020" name="Stud. Mycol.">
        <title>101 Dothideomycetes genomes: a test case for predicting lifestyles and emergence of pathogens.</title>
        <authorList>
            <person name="Haridas S."/>
            <person name="Albert R."/>
            <person name="Binder M."/>
            <person name="Bloem J."/>
            <person name="Labutti K."/>
            <person name="Salamov A."/>
            <person name="Andreopoulos B."/>
            <person name="Baker S."/>
            <person name="Barry K."/>
            <person name="Bills G."/>
            <person name="Bluhm B."/>
            <person name="Cannon C."/>
            <person name="Castanera R."/>
            <person name="Culley D."/>
            <person name="Daum C."/>
            <person name="Ezra D."/>
            <person name="Gonzalez J."/>
            <person name="Henrissat B."/>
            <person name="Kuo A."/>
            <person name="Liang C."/>
            <person name="Lipzen A."/>
            <person name="Lutzoni F."/>
            <person name="Magnuson J."/>
            <person name="Mondo S."/>
            <person name="Nolan M."/>
            <person name="Ohm R."/>
            <person name="Pangilinan J."/>
            <person name="Park H.-J."/>
            <person name="Ramirez L."/>
            <person name="Alfaro M."/>
            <person name="Sun H."/>
            <person name="Tritt A."/>
            <person name="Yoshinaga Y."/>
            <person name="Zwiers L.-H."/>
            <person name="Turgeon B."/>
            <person name="Goodwin S."/>
            <person name="Spatafora J."/>
            <person name="Crous P."/>
            <person name="Grigoriev I."/>
        </authorList>
    </citation>
    <scope>NUCLEOTIDE SEQUENCE</scope>
    <source>
        <strain evidence="3">ATCC 16933</strain>
    </source>
</reference>
<sequence length="726" mass="81786">MLQPTSTRTFTDSSISSNEDDITLTRNSNSCDSFCDELVVHDLPSAVTATPPKDWPNSATTSTSQEPPPQDLRSSESPSEPVDQKSRRLRRIIRRDGIIRVIIELWGVELFTWGIAAVFMGAVVVGLILMDDKPIRDWPLGISLNAYISVGAKIVTSGLLHSTSESLGQLKWGWFGGSRSRRIGDFELFDNASRGPWGSVLLVALTKGRSIATIGAIITVLSLGLETFIQQVVSVENRTVLQEYGSIARTSFYQRTPVYRQETEFNGTRIMYMNQEMDAILEPFFFGPGIDPVTFGNGTKADMPMFCPTSSCTWEGYESLAVCSTCEDVSEFLYKTCMDVEVDWFLNATEFEEESLPHETRTVCGHFFNGTTDNGTTAYLMSGYAVDPFTGEPGEALAGRNFPMTNLNSRRAYNGGTLRFEDIRNPMMDFLVVSPHNTSIESIYQQTPPGAQECLLYWCVKKFNSSYFYGTYHEEVIDTFHNTTEAPYQWTMEYRPMWPYDSFSNWTVTYDMNITMEPPGSNVSFATSNETAVEIAFVFDLLLPSYTVYENSSVDSRFRFDQLRTPKVRTLDVNPWIHPDNVSIHLEKLSTAMTNVIRSSSNSSDYVWGEAWGDETYFQVDWQWLTLPLVLIVASFGFLVATIFLSLRERNVGVGVWKTSALATLLNGLPGDVQNKINRSASRAHIDPREKARGMNVRLIPNQDGWRMSAQGVSKPKRFFEKIWLS</sequence>
<organism evidence="3 4">
    <name type="scientific">Lineolata rhizophorae</name>
    <dbReference type="NCBI Taxonomy" id="578093"/>
    <lineage>
        <taxon>Eukaryota</taxon>
        <taxon>Fungi</taxon>
        <taxon>Dikarya</taxon>
        <taxon>Ascomycota</taxon>
        <taxon>Pezizomycotina</taxon>
        <taxon>Dothideomycetes</taxon>
        <taxon>Dothideomycetes incertae sedis</taxon>
        <taxon>Lineolatales</taxon>
        <taxon>Lineolataceae</taxon>
        <taxon>Lineolata</taxon>
    </lineage>
</organism>
<feature type="compositionally biased region" description="Polar residues" evidence="1">
    <location>
        <begin position="1"/>
        <end position="17"/>
    </location>
</feature>
<evidence type="ECO:0000256" key="1">
    <source>
        <dbReference type="SAM" id="MobiDB-lite"/>
    </source>
</evidence>